<proteinExistence type="predicted"/>
<feature type="signal peptide" evidence="1">
    <location>
        <begin position="1"/>
        <end position="27"/>
    </location>
</feature>
<protein>
    <submittedName>
        <fullName evidence="2">Uncharacterized protein</fullName>
    </submittedName>
</protein>
<evidence type="ECO:0000313" key="3">
    <source>
        <dbReference type="Proteomes" id="UP000070501"/>
    </source>
</evidence>
<dbReference type="Proteomes" id="UP000070501">
    <property type="component" value="Unassembled WGS sequence"/>
</dbReference>
<reference evidence="3" key="1">
    <citation type="submission" date="2016-02" db="EMBL/GenBank/DDBJ databases">
        <title>Draft genome sequence of Microdochium bolleyi, a fungal endophyte of beachgrass.</title>
        <authorList>
            <consortium name="DOE Joint Genome Institute"/>
            <person name="David A.S."/>
            <person name="May G."/>
            <person name="Haridas S."/>
            <person name="Lim J."/>
            <person name="Wang M."/>
            <person name="Labutti K."/>
            <person name="Lipzen A."/>
            <person name="Barry K."/>
            <person name="Grigoriev I.V."/>
        </authorList>
    </citation>
    <scope>NUCLEOTIDE SEQUENCE [LARGE SCALE GENOMIC DNA]</scope>
    <source>
        <strain evidence="3">J235TASD1</strain>
    </source>
</reference>
<accession>A0A136J3Q9</accession>
<name>A0A136J3Q9_9PEZI</name>
<evidence type="ECO:0000313" key="2">
    <source>
        <dbReference type="EMBL" id="KXJ91596.1"/>
    </source>
</evidence>
<keyword evidence="3" id="KW-1185">Reference proteome</keyword>
<evidence type="ECO:0000256" key="1">
    <source>
        <dbReference type="SAM" id="SignalP"/>
    </source>
</evidence>
<gene>
    <name evidence="2" type="ORF">Micbo1qcDRAFT_195650</name>
</gene>
<dbReference type="EMBL" id="KQ964250">
    <property type="protein sequence ID" value="KXJ91596.1"/>
    <property type="molecule type" value="Genomic_DNA"/>
</dbReference>
<keyword evidence="1" id="KW-0732">Signal</keyword>
<feature type="chain" id="PRO_5007293437" evidence="1">
    <location>
        <begin position="28"/>
        <end position="251"/>
    </location>
</feature>
<sequence>MAGRSAGRGAAFPVWRWVPWWLGSLVVQEFETETTTAATTTAGECRRSGCAVAGGSTPMNCVFQPLRKMTAKGIVEEAALEPAGRWGGEEGQDPRHGSGAAGAVEVVWAEVSDRGVLEHRGRGCHGQSVEPSSALPGARRGRCLCKGIACIQLDQGRSRRLQLVHQAAKADRSCSRKLGSRSAQLDHRLHNYIILLHPPSPSWLQFSGEPAAKPGFDVAARTAPVRATRQSLLDMAPGLPHGSVVRLEVYG</sequence>
<dbReference type="InParanoid" id="A0A136J3Q9"/>
<dbReference type="AlphaFoldDB" id="A0A136J3Q9"/>
<organism evidence="2 3">
    <name type="scientific">Microdochium bolleyi</name>
    <dbReference type="NCBI Taxonomy" id="196109"/>
    <lineage>
        <taxon>Eukaryota</taxon>
        <taxon>Fungi</taxon>
        <taxon>Dikarya</taxon>
        <taxon>Ascomycota</taxon>
        <taxon>Pezizomycotina</taxon>
        <taxon>Sordariomycetes</taxon>
        <taxon>Xylariomycetidae</taxon>
        <taxon>Xylariales</taxon>
        <taxon>Microdochiaceae</taxon>
        <taxon>Microdochium</taxon>
    </lineage>
</organism>